<organism evidence="1 2">
    <name type="scientific">Oleispira antarctica</name>
    <dbReference type="NCBI Taxonomy" id="188908"/>
    <lineage>
        <taxon>Bacteria</taxon>
        <taxon>Pseudomonadati</taxon>
        <taxon>Pseudomonadota</taxon>
        <taxon>Gammaproteobacteria</taxon>
        <taxon>Oceanospirillales</taxon>
        <taxon>Oceanospirillaceae</taxon>
        <taxon>Oleispira</taxon>
    </lineage>
</organism>
<dbReference type="AlphaFoldDB" id="A0A1Y5HXX1"/>
<evidence type="ECO:0000313" key="1">
    <source>
        <dbReference type="EMBL" id="OUS40633.1"/>
    </source>
</evidence>
<gene>
    <name evidence="1" type="ORF">A9R00_05015</name>
</gene>
<comment type="caution">
    <text evidence="1">The sequence shown here is derived from an EMBL/GenBank/DDBJ whole genome shotgun (WGS) entry which is preliminary data.</text>
</comment>
<dbReference type="EMBL" id="MABE01000288">
    <property type="protein sequence ID" value="OUS40633.1"/>
    <property type="molecule type" value="Genomic_DNA"/>
</dbReference>
<evidence type="ECO:0000313" key="2">
    <source>
        <dbReference type="Proteomes" id="UP000227088"/>
    </source>
</evidence>
<proteinExistence type="predicted"/>
<dbReference type="Proteomes" id="UP000227088">
    <property type="component" value="Unassembled WGS sequence"/>
</dbReference>
<protein>
    <submittedName>
        <fullName evidence="1">Uncharacterized protein</fullName>
    </submittedName>
</protein>
<name>A0A1Y5HXX1_OLEAN</name>
<sequence length="124" mass="13517">MIIENNSDIVKSSQQITLKNGESVEALALINGQILVLAENGLSLYKDIAAIEDPLANGLLHSANLSIEDYLVVEQGHFMKGAQSGVVGLFDDKVILLTPNDIQLFPNRFCALRNQDEIARLQLG</sequence>
<accession>A0A1Y5HXX1</accession>
<reference evidence="2" key="1">
    <citation type="journal article" date="2017" name="Proc. Natl. Acad. Sci. U.S.A.">
        <title>Simulation of Deepwater Horizon oil plume reveals substrate specialization within a complex community of hydrocarbon degraders.</title>
        <authorList>
            <person name="Hu P."/>
            <person name="Dubinsky E.A."/>
            <person name="Probst A.J."/>
            <person name="Wang J."/>
            <person name="Sieber C.M.K."/>
            <person name="Tom L.M."/>
            <person name="Gardinali P."/>
            <person name="Banfield J.F."/>
            <person name="Atlas R.M."/>
            <person name="Andersen G.L."/>
        </authorList>
    </citation>
    <scope>NUCLEOTIDE SEQUENCE [LARGE SCALE GENOMIC DNA]</scope>
</reference>